<keyword evidence="1" id="KW-1133">Transmembrane helix</keyword>
<dbReference type="AlphaFoldDB" id="A0A9W6VME1"/>
<dbReference type="RefSeq" id="WP_285619042.1">
    <property type="nucleotide sequence ID" value="NZ_BSTJ01000002.1"/>
</dbReference>
<organism evidence="2 3">
    <name type="scientific">Actinoallomurus iriomotensis</name>
    <dbReference type="NCBI Taxonomy" id="478107"/>
    <lineage>
        <taxon>Bacteria</taxon>
        <taxon>Bacillati</taxon>
        <taxon>Actinomycetota</taxon>
        <taxon>Actinomycetes</taxon>
        <taxon>Streptosporangiales</taxon>
        <taxon>Thermomonosporaceae</taxon>
        <taxon>Actinoallomurus</taxon>
    </lineage>
</organism>
<reference evidence="2" key="1">
    <citation type="submission" date="2023-03" db="EMBL/GenBank/DDBJ databases">
        <title>Actinoallomurus iriomotensis NBRC 103681.</title>
        <authorList>
            <person name="Ichikawa N."/>
            <person name="Sato H."/>
            <person name="Tonouchi N."/>
        </authorList>
    </citation>
    <scope>NUCLEOTIDE SEQUENCE</scope>
    <source>
        <strain evidence="2">NBRC 103681</strain>
    </source>
</reference>
<sequence>MRRREFIEAAIWAVVLFAVYLAIISTISPTEIVVGAATGVACGVAAVLTRRTLLATDNDETYWPRAGWLRWLLRLPDQTVSGFARLLWRPRGAFTEIPLPRDEQPATRRGYTALALSVAPNTYVADVDPDRDVLIVHRVGDRPSALEREVTR</sequence>
<evidence type="ECO:0000313" key="2">
    <source>
        <dbReference type="EMBL" id="GLY73610.1"/>
    </source>
</evidence>
<accession>A0A9W6VME1</accession>
<proteinExistence type="predicted"/>
<keyword evidence="1" id="KW-0472">Membrane</keyword>
<keyword evidence="1" id="KW-0812">Transmembrane</keyword>
<dbReference type="EMBL" id="BSTJ01000002">
    <property type="protein sequence ID" value="GLY73610.1"/>
    <property type="molecule type" value="Genomic_DNA"/>
</dbReference>
<protein>
    <submittedName>
        <fullName evidence="2">Uncharacterized protein</fullName>
    </submittedName>
</protein>
<gene>
    <name evidence="2" type="ORF">Airi01_018770</name>
</gene>
<evidence type="ECO:0000313" key="3">
    <source>
        <dbReference type="Proteomes" id="UP001165135"/>
    </source>
</evidence>
<dbReference type="Proteomes" id="UP001165135">
    <property type="component" value="Unassembled WGS sequence"/>
</dbReference>
<feature type="transmembrane region" description="Helical" evidence="1">
    <location>
        <begin position="7"/>
        <end position="26"/>
    </location>
</feature>
<name>A0A9W6VME1_9ACTN</name>
<evidence type="ECO:0000256" key="1">
    <source>
        <dbReference type="SAM" id="Phobius"/>
    </source>
</evidence>
<comment type="caution">
    <text evidence="2">The sequence shown here is derived from an EMBL/GenBank/DDBJ whole genome shotgun (WGS) entry which is preliminary data.</text>
</comment>
<feature type="transmembrane region" description="Helical" evidence="1">
    <location>
        <begin position="32"/>
        <end position="49"/>
    </location>
</feature>